<proteinExistence type="predicted"/>
<feature type="region of interest" description="Disordered" evidence="1">
    <location>
        <begin position="1"/>
        <end position="33"/>
    </location>
</feature>
<protein>
    <recommendedName>
        <fullName evidence="4">Secreted protein</fullName>
    </recommendedName>
</protein>
<accession>A0ABQ6IG65</accession>
<evidence type="ECO:0008006" key="4">
    <source>
        <dbReference type="Google" id="ProtNLM"/>
    </source>
</evidence>
<name>A0ABQ6IG65_9MICO</name>
<feature type="compositionally biased region" description="Low complexity" evidence="1">
    <location>
        <begin position="8"/>
        <end position="33"/>
    </location>
</feature>
<sequence>MPADFTITEPASVTGTTTTGGEASAPEGEGAPSTCTPVDVAALSADGTAEGCWTLLVRYDAELTGVRYSGTFQGTAADYMTAPVTWEVQ</sequence>
<keyword evidence="3" id="KW-1185">Reference proteome</keyword>
<evidence type="ECO:0000313" key="3">
    <source>
        <dbReference type="Proteomes" id="UP001157125"/>
    </source>
</evidence>
<evidence type="ECO:0000256" key="1">
    <source>
        <dbReference type="SAM" id="MobiDB-lite"/>
    </source>
</evidence>
<organism evidence="2 3">
    <name type="scientific">Demequina litorisediminis</name>
    <dbReference type="NCBI Taxonomy" id="1849022"/>
    <lineage>
        <taxon>Bacteria</taxon>
        <taxon>Bacillati</taxon>
        <taxon>Actinomycetota</taxon>
        <taxon>Actinomycetes</taxon>
        <taxon>Micrococcales</taxon>
        <taxon>Demequinaceae</taxon>
        <taxon>Demequina</taxon>
    </lineage>
</organism>
<comment type="caution">
    <text evidence="2">The sequence shown here is derived from an EMBL/GenBank/DDBJ whole genome shotgun (WGS) entry which is preliminary data.</text>
</comment>
<evidence type="ECO:0000313" key="2">
    <source>
        <dbReference type="EMBL" id="GMA35722.1"/>
    </source>
</evidence>
<dbReference type="EMBL" id="BSUN01000001">
    <property type="protein sequence ID" value="GMA35722.1"/>
    <property type="molecule type" value="Genomic_DNA"/>
</dbReference>
<dbReference type="Proteomes" id="UP001157125">
    <property type="component" value="Unassembled WGS sequence"/>
</dbReference>
<reference evidence="3" key="1">
    <citation type="journal article" date="2019" name="Int. J. Syst. Evol. Microbiol.">
        <title>The Global Catalogue of Microorganisms (GCM) 10K type strain sequencing project: providing services to taxonomists for standard genome sequencing and annotation.</title>
        <authorList>
            <consortium name="The Broad Institute Genomics Platform"/>
            <consortium name="The Broad Institute Genome Sequencing Center for Infectious Disease"/>
            <person name="Wu L."/>
            <person name="Ma J."/>
        </authorList>
    </citation>
    <scope>NUCLEOTIDE SEQUENCE [LARGE SCALE GENOMIC DNA]</scope>
    <source>
        <strain evidence="3">NBRC 112299</strain>
    </source>
</reference>
<gene>
    <name evidence="2" type="ORF">GCM10025876_19260</name>
</gene>